<evidence type="ECO:0000313" key="1">
    <source>
        <dbReference type="EMBL" id="KAE9589506.1"/>
    </source>
</evidence>
<proteinExistence type="predicted"/>
<protein>
    <submittedName>
        <fullName evidence="1">Uncharacterized protein</fullName>
    </submittedName>
</protein>
<name>A0A6A4N5M7_LUPAL</name>
<gene>
    <name evidence="1" type="ORF">Lalb_Chr21g0309721</name>
</gene>
<evidence type="ECO:0000313" key="2">
    <source>
        <dbReference type="Proteomes" id="UP000447434"/>
    </source>
</evidence>
<comment type="caution">
    <text evidence="1">The sequence shown here is derived from an EMBL/GenBank/DDBJ whole genome shotgun (WGS) entry which is preliminary data.</text>
</comment>
<dbReference type="AlphaFoldDB" id="A0A6A4N5M7"/>
<sequence>MILRLRSLTLLSILSRISILTILLRSLHVSSLHRTRLQNLNITSKKKDLFIGDTF</sequence>
<accession>A0A6A4N5M7</accession>
<keyword evidence="2" id="KW-1185">Reference proteome</keyword>
<organism evidence="1 2">
    <name type="scientific">Lupinus albus</name>
    <name type="common">White lupine</name>
    <name type="synonym">Lupinus termis</name>
    <dbReference type="NCBI Taxonomy" id="3870"/>
    <lineage>
        <taxon>Eukaryota</taxon>
        <taxon>Viridiplantae</taxon>
        <taxon>Streptophyta</taxon>
        <taxon>Embryophyta</taxon>
        <taxon>Tracheophyta</taxon>
        <taxon>Spermatophyta</taxon>
        <taxon>Magnoliopsida</taxon>
        <taxon>eudicotyledons</taxon>
        <taxon>Gunneridae</taxon>
        <taxon>Pentapetalae</taxon>
        <taxon>rosids</taxon>
        <taxon>fabids</taxon>
        <taxon>Fabales</taxon>
        <taxon>Fabaceae</taxon>
        <taxon>Papilionoideae</taxon>
        <taxon>50 kb inversion clade</taxon>
        <taxon>genistoids sensu lato</taxon>
        <taxon>core genistoids</taxon>
        <taxon>Genisteae</taxon>
        <taxon>Lupinus</taxon>
    </lineage>
</organism>
<dbReference type="EMBL" id="WOCE01000021">
    <property type="protein sequence ID" value="KAE9589506.1"/>
    <property type="molecule type" value="Genomic_DNA"/>
</dbReference>
<reference evidence="2" key="1">
    <citation type="journal article" date="2020" name="Nat. Commun.">
        <title>Genome sequence of the cluster root forming white lupin.</title>
        <authorList>
            <person name="Hufnagel B."/>
            <person name="Marques A."/>
            <person name="Soriano A."/>
            <person name="Marques L."/>
            <person name="Divol F."/>
            <person name="Doumas P."/>
            <person name="Sallet E."/>
            <person name="Mancinotti D."/>
            <person name="Carrere S."/>
            <person name="Marande W."/>
            <person name="Arribat S."/>
            <person name="Keller J."/>
            <person name="Huneau C."/>
            <person name="Blein T."/>
            <person name="Aime D."/>
            <person name="Laguerre M."/>
            <person name="Taylor J."/>
            <person name="Schubert V."/>
            <person name="Nelson M."/>
            <person name="Geu-Flores F."/>
            <person name="Crespi M."/>
            <person name="Gallardo-Guerrero K."/>
            <person name="Delaux P.-M."/>
            <person name="Salse J."/>
            <person name="Berges H."/>
            <person name="Guyot R."/>
            <person name="Gouzy J."/>
            <person name="Peret B."/>
        </authorList>
    </citation>
    <scope>NUCLEOTIDE SEQUENCE [LARGE SCALE GENOMIC DNA]</scope>
    <source>
        <strain evidence="2">cv. Amiga</strain>
    </source>
</reference>
<dbReference type="Proteomes" id="UP000447434">
    <property type="component" value="Chromosome 21"/>
</dbReference>